<evidence type="ECO:0000313" key="3">
    <source>
        <dbReference type="Proteomes" id="UP001524473"/>
    </source>
</evidence>
<dbReference type="GO" id="GO:0016853">
    <property type="term" value="F:isomerase activity"/>
    <property type="evidence" value="ECO:0007669"/>
    <property type="project" value="UniProtKB-KW"/>
</dbReference>
<proteinExistence type="predicted"/>
<sequence>MSKLKLGLQMWSIHDVFVNQGFEKALQEMSKMGYEGLEFALGGSATLSDRCGYPVDPKELKKMMEAYGVEPLGSHIAFGEFMKNPEVVLQECLDLGLKYAAVGPAFEGDRTPHGDQIEKYKQITEGARVFKENGIQFQVHCAVYGYLHDYKGRPTYQGMIEEAGIDLIQPEFDTAWMICSGNDPIELLKKYRGHVDILHFKDYHPVPYDTEYILVRHNEVCDHHRGCAVGDNGVQDVASIVAAAEECGTKWVLTELWNEENSLENARISAENIKKYL</sequence>
<keyword evidence="2" id="KW-0413">Isomerase</keyword>
<dbReference type="PANTHER" id="PTHR12110">
    <property type="entry name" value="HYDROXYPYRUVATE ISOMERASE"/>
    <property type="match status" value="1"/>
</dbReference>
<dbReference type="PANTHER" id="PTHR12110:SF41">
    <property type="entry name" value="INOSOSE DEHYDRATASE"/>
    <property type="match status" value="1"/>
</dbReference>
<reference evidence="2 3" key="1">
    <citation type="submission" date="2022-06" db="EMBL/GenBank/DDBJ databases">
        <title>Isolation of gut microbiota from human fecal samples.</title>
        <authorList>
            <person name="Pamer E.G."/>
            <person name="Barat B."/>
            <person name="Waligurski E."/>
            <person name="Medina S."/>
            <person name="Paddock L."/>
            <person name="Mostad J."/>
        </authorList>
    </citation>
    <scope>NUCLEOTIDE SEQUENCE [LARGE SCALE GENOMIC DNA]</scope>
    <source>
        <strain evidence="2 3">DFI.9.73</strain>
    </source>
</reference>
<dbReference type="InterPro" id="IPR013022">
    <property type="entry name" value="Xyl_isomerase-like_TIM-brl"/>
</dbReference>
<dbReference type="SUPFAM" id="SSF51658">
    <property type="entry name" value="Xylose isomerase-like"/>
    <property type="match status" value="1"/>
</dbReference>
<dbReference type="InterPro" id="IPR050312">
    <property type="entry name" value="IolE/XylAMocC-like"/>
</dbReference>
<keyword evidence="3" id="KW-1185">Reference proteome</keyword>
<accession>A0ABT1S3U1</accession>
<name>A0ABT1S3U1_9FIRM</name>
<evidence type="ECO:0000313" key="2">
    <source>
        <dbReference type="EMBL" id="MCQ4841460.1"/>
    </source>
</evidence>
<dbReference type="Proteomes" id="UP001524473">
    <property type="component" value="Unassembled WGS sequence"/>
</dbReference>
<evidence type="ECO:0000259" key="1">
    <source>
        <dbReference type="Pfam" id="PF01261"/>
    </source>
</evidence>
<comment type="caution">
    <text evidence="2">The sequence shown here is derived from an EMBL/GenBank/DDBJ whole genome shotgun (WGS) entry which is preliminary data.</text>
</comment>
<dbReference type="InterPro" id="IPR036237">
    <property type="entry name" value="Xyl_isomerase-like_sf"/>
</dbReference>
<organism evidence="2 3">
    <name type="scientific">Neglectibacter timonensis</name>
    <dbReference type="NCBI Taxonomy" id="1776382"/>
    <lineage>
        <taxon>Bacteria</taxon>
        <taxon>Bacillati</taxon>
        <taxon>Bacillota</taxon>
        <taxon>Clostridia</taxon>
        <taxon>Eubacteriales</taxon>
        <taxon>Oscillospiraceae</taxon>
        <taxon>Neglectibacter</taxon>
    </lineage>
</organism>
<feature type="domain" description="Xylose isomerase-like TIM barrel" evidence="1">
    <location>
        <begin position="27"/>
        <end position="275"/>
    </location>
</feature>
<dbReference type="GeneID" id="90531729"/>
<dbReference type="Pfam" id="PF01261">
    <property type="entry name" value="AP_endonuc_2"/>
    <property type="match status" value="1"/>
</dbReference>
<dbReference type="EMBL" id="JANFZH010000050">
    <property type="protein sequence ID" value="MCQ4841460.1"/>
    <property type="molecule type" value="Genomic_DNA"/>
</dbReference>
<dbReference type="Gene3D" id="3.20.20.150">
    <property type="entry name" value="Divalent-metal-dependent TIM barrel enzymes"/>
    <property type="match status" value="1"/>
</dbReference>
<dbReference type="RefSeq" id="WP_066861978.1">
    <property type="nucleotide sequence ID" value="NZ_CABKVV010000012.1"/>
</dbReference>
<gene>
    <name evidence="2" type="ORF">NE695_16235</name>
</gene>
<protein>
    <submittedName>
        <fullName evidence="2">Sugar phosphate isomerase/epimerase</fullName>
    </submittedName>
</protein>